<evidence type="ECO:0000313" key="3">
    <source>
        <dbReference type="Proteomes" id="UP000007266"/>
    </source>
</evidence>
<dbReference type="HOGENOM" id="CLU_2797246_0_0_1"/>
<proteinExistence type="predicted"/>
<keyword evidence="3" id="KW-1185">Reference proteome</keyword>
<organism evidence="2 3">
    <name type="scientific">Tribolium castaneum</name>
    <name type="common">Red flour beetle</name>
    <dbReference type="NCBI Taxonomy" id="7070"/>
    <lineage>
        <taxon>Eukaryota</taxon>
        <taxon>Metazoa</taxon>
        <taxon>Ecdysozoa</taxon>
        <taxon>Arthropoda</taxon>
        <taxon>Hexapoda</taxon>
        <taxon>Insecta</taxon>
        <taxon>Pterygota</taxon>
        <taxon>Neoptera</taxon>
        <taxon>Endopterygota</taxon>
        <taxon>Coleoptera</taxon>
        <taxon>Polyphaga</taxon>
        <taxon>Cucujiformia</taxon>
        <taxon>Tenebrionidae</taxon>
        <taxon>Tenebrionidae incertae sedis</taxon>
        <taxon>Tribolium</taxon>
    </lineage>
</organism>
<gene>
    <name evidence="2" type="primary">GLEAN_08008</name>
    <name evidence="2" type="ORF">TcasGA2_TC008008</name>
</gene>
<feature type="region of interest" description="Disordered" evidence="1">
    <location>
        <begin position="39"/>
        <end position="68"/>
    </location>
</feature>
<accession>D1ZZA2</accession>
<evidence type="ECO:0000313" key="2">
    <source>
        <dbReference type="EMBL" id="EFA02338.1"/>
    </source>
</evidence>
<protein>
    <submittedName>
        <fullName evidence="2">Uncharacterized protein</fullName>
    </submittedName>
</protein>
<name>D1ZZA2_TRICA</name>
<reference evidence="2 3" key="2">
    <citation type="journal article" date="2010" name="Nucleic Acids Res.">
        <title>BeetleBase in 2010: revisions to provide comprehensive genomic information for Tribolium castaneum.</title>
        <authorList>
            <person name="Kim H.S."/>
            <person name="Murphy T."/>
            <person name="Xia J."/>
            <person name="Caragea D."/>
            <person name="Park Y."/>
            <person name="Beeman R.W."/>
            <person name="Lorenzen M.D."/>
            <person name="Butcher S."/>
            <person name="Manak J.R."/>
            <person name="Brown S.J."/>
        </authorList>
    </citation>
    <scope>GENOME REANNOTATION</scope>
    <source>
        <strain evidence="2 3">Georgia GA2</strain>
    </source>
</reference>
<dbReference type="EMBL" id="KQ971338">
    <property type="protein sequence ID" value="EFA02338.1"/>
    <property type="molecule type" value="Genomic_DNA"/>
</dbReference>
<dbReference type="Proteomes" id="UP000007266">
    <property type="component" value="Linkage group 4"/>
</dbReference>
<reference evidence="2 3" key="1">
    <citation type="journal article" date="2008" name="Nature">
        <title>The genome of the model beetle and pest Tribolium castaneum.</title>
        <authorList>
            <consortium name="Tribolium Genome Sequencing Consortium"/>
            <person name="Richards S."/>
            <person name="Gibbs R.A."/>
            <person name="Weinstock G.M."/>
            <person name="Brown S.J."/>
            <person name="Denell R."/>
            <person name="Beeman R.W."/>
            <person name="Gibbs R."/>
            <person name="Beeman R.W."/>
            <person name="Brown S.J."/>
            <person name="Bucher G."/>
            <person name="Friedrich M."/>
            <person name="Grimmelikhuijzen C.J."/>
            <person name="Klingler M."/>
            <person name="Lorenzen M."/>
            <person name="Richards S."/>
            <person name="Roth S."/>
            <person name="Schroder R."/>
            <person name="Tautz D."/>
            <person name="Zdobnov E.M."/>
            <person name="Muzny D."/>
            <person name="Gibbs R.A."/>
            <person name="Weinstock G.M."/>
            <person name="Attaway T."/>
            <person name="Bell S."/>
            <person name="Buhay C.J."/>
            <person name="Chandrabose M.N."/>
            <person name="Chavez D."/>
            <person name="Clerk-Blankenburg K.P."/>
            <person name="Cree A."/>
            <person name="Dao M."/>
            <person name="Davis C."/>
            <person name="Chacko J."/>
            <person name="Dinh H."/>
            <person name="Dugan-Rocha S."/>
            <person name="Fowler G."/>
            <person name="Garner T.T."/>
            <person name="Garnes J."/>
            <person name="Gnirke A."/>
            <person name="Hawes A."/>
            <person name="Hernandez J."/>
            <person name="Hines S."/>
            <person name="Holder M."/>
            <person name="Hume J."/>
            <person name="Jhangiani S.N."/>
            <person name="Joshi V."/>
            <person name="Khan Z.M."/>
            <person name="Jackson L."/>
            <person name="Kovar C."/>
            <person name="Kowis A."/>
            <person name="Lee S."/>
            <person name="Lewis L.R."/>
            <person name="Margolis J."/>
            <person name="Morgan M."/>
            <person name="Nazareth L.V."/>
            <person name="Nguyen N."/>
            <person name="Okwuonu G."/>
            <person name="Parker D."/>
            <person name="Richards S."/>
            <person name="Ruiz S.J."/>
            <person name="Santibanez J."/>
            <person name="Savard J."/>
            <person name="Scherer S.E."/>
            <person name="Schneider B."/>
            <person name="Sodergren E."/>
            <person name="Tautz D."/>
            <person name="Vattahil S."/>
            <person name="Villasana D."/>
            <person name="White C.S."/>
            <person name="Wright R."/>
            <person name="Park Y."/>
            <person name="Beeman R.W."/>
            <person name="Lord J."/>
            <person name="Oppert B."/>
            <person name="Lorenzen M."/>
            <person name="Brown S."/>
            <person name="Wang L."/>
            <person name="Savard J."/>
            <person name="Tautz D."/>
            <person name="Richards S."/>
            <person name="Weinstock G."/>
            <person name="Gibbs R.A."/>
            <person name="Liu Y."/>
            <person name="Worley K."/>
            <person name="Weinstock G."/>
            <person name="Elsik C.G."/>
            <person name="Reese J.T."/>
            <person name="Elhaik E."/>
            <person name="Landan G."/>
            <person name="Graur D."/>
            <person name="Arensburger P."/>
            <person name="Atkinson P."/>
            <person name="Beeman R.W."/>
            <person name="Beidler J."/>
            <person name="Brown S.J."/>
            <person name="Demuth J.P."/>
            <person name="Drury D.W."/>
            <person name="Du Y.Z."/>
            <person name="Fujiwara H."/>
            <person name="Lorenzen M."/>
            <person name="Maselli V."/>
            <person name="Osanai M."/>
            <person name="Park Y."/>
            <person name="Robertson H.M."/>
            <person name="Tu Z."/>
            <person name="Wang J.J."/>
            <person name="Wang S."/>
            <person name="Richards S."/>
            <person name="Song H."/>
            <person name="Zhang L."/>
            <person name="Sodergren E."/>
            <person name="Werner D."/>
            <person name="Stanke M."/>
            <person name="Morgenstern B."/>
            <person name="Solovyev V."/>
            <person name="Kosarev P."/>
            <person name="Brown G."/>
            <person name="Chen H.C."/>
            <person name="Ermolaeva O."/>
            <person name="Hlavina W."/>
            <person name="Kapustin Y."/>
            <person name="Kiryutin B."/>
            <person name="Kitts P."/>
            <person name="Maglott D."/>
            <person name="Pruitt K."/>
            <person name="Sapojnikov V."/>
            <person name="Souvorov A."/>
            <person name="Mackey A.J."/>
            <person name="Waterhouse R.M."/>
            <person name="Wyder S."/>
            <person name="Zdobnov E.M."/>
            <person name="Zdobnov E.M."/>
            <person name="Wyder S."/>
            <person name="Kriventseva E.V."/>
            <person name="Kadowaki T."/>
            <person name="Bork P."/>
            <person name="Aranda M."/>
            <person name="Bao R."/>
            <person name="Beermann A."/>
            <person name="Berns N."/>
            <person name="Bolognesi R."/>
            <person name="Bonneton F."/>
            <person name="Bopp D."/>
            <person name="Brown S.J."/>
            <person name="Bucher G."/>
            <person name="Butts T."/>
            <person name="Chaumot A."/>
            <person name="Denell R.E."/>
            <person name="Ferrier D.E."/>
            <person name="Friedrich M."/>
            <person name="Gordon C.M."/>
            <person name="Jindra M."/>
            <person name="Klingler M."/>
            <person name="Lan Q."/>
            <person name="Lattorff H.M."/>
            <person name="Laudet V."/>
            <person name="von Levetsow C."/>
            <person name="Liu Z."/>
            <person name="Lutz R."/>
            <person name="Lynch J.A."/>
            <person name="da Fonseca R.N."/>
            <person name="Posnien N."/>
            <person name="Reuter R."/>
            <person name="Roth S."/>
            <person name="Savard J."/>
            <person name="Schinko J.B."/>
            <person name="Schmitt C."/>
            <person name="Schoppmeier M."/>
            <person name="Schroder R."/>
            <person name="Shippy T.D."/>
            <person name="Simonnet F."/>
            <person name="Marques-Souza H."/>
            <person name="Tautz D."/>
            <person name="Tomoyasu Y."/>
            <person name="Trauner J."/>
            <person name="Van der Zee M."/>
            <person name="Vervoort M."/>
            <person name="Wittkopp N."/>
            <person name="Wimmer E.A."/>
            <person name="Yang X."/>
            <person name="Jones A.K."/>
            <person name="Sattelle D.B."/>
            <person name="Ebert P.R."/>
            <person name="Nelson D."/>
            <person name="Scott J.G."/>
            <person name="Beeman R.W."/>
            <person name="Muthukrishnan S."/>
            <person name="Kramer K.J."/>
            <person name="Arakane Y."/>
            <person name="Beeman R.W."/>
            <person name="Zhu Q."/>
            <person name="Hogenkamp D."/>
            <person name="Dixit R."/>
            <person name="Oppert B."/>
            <person name="Jiang H."/>
            <person name="Zou Z."/>
            <person name="Marshall J."/>
            <person name="Elpidina E."/>
            <person name="Vinokurov K."/>
            <person name="Oppert C."/>
            <person name="Zou Z."/>
            <person name="Evans J."/>
            <person name="Lu Z."/>
            <person name="Zhao P."/>
            <person name="Sumathipala N."/>
            <person name="Altincicek B."/>
            <person name="Vilcinskas A."/>
            <person name="Williams M."/>
            <person name="Hultmark D."/>
            <person name="Hetru C."/>
            <person name="Jiang H."/>
            <person name="Grimmelikhuijzen C.J."/>
            <person name="Hauser F."/>
            <person name="Cazzamali G."/>
            <person name="Williamson M."/>
            <person name="Park Y."/>
            <person name="Li B."/>
            <person name="Tanaka Y."/>
            <person name="Predel R."/>
            <person name="Neupert S."/>
            <person name="Schachtner J."/>
            <person name="Verleyen P."/>
            <person name="Raible F."/>
            <person name="Bork P."/>
            <person name="Friedrich M."/>
            <person name="Walden K.K."/>
            <person name="Robertson H.M."/>
            <person name="Angeli S."/>
            <person name="Foret S."/>
            <person name="Bucher G."/>
            <person name="Schuetz S."/>
            <person name="Maleszka R."/>
            <person name="Wimmer E.A."/>
            <person name="Beeman R.W."/>
            <person name="Lorenzen M."/>
            <person name="Tomoyasu Y."/>
            <person name="Miller S.C."/>
            <person name="Grossmann D."/>
            <person name="Bucher G."/>
        </authorList>
    </citation>
    <scope>NUCLEOTIDE SEQUENCE [LARGE SCALE GENOMIC DNA]</scope>
    <source>
        <strain evidence="2 3">Georgia GA2</strain>
    </source>
</reference>
<sequence length="68" mass="6803">MVACTGLHDGCTFEADSRDAGHSRVHSGAQTEALCAGTPTVESDAHGAALSPAVSGRGVPIHAPKAQH</sequence>
<evidence type="ECO:0000256" key="1">
    <source>
        <dbReference type="SAM" id="MobiDB-lite"/>
    </source>
</evidence>
<dbReference type="InParanoid" id="D1ZZA2"/>
<dbReference type="AlphaFoldDB" id="D1ZZA2"/>